<dbReference type="AlphaFoldDB" id="A0AAW4NPA7"/>
<dbReference type="PANTHER" id="PTHR42885:SF1">
    <property type="entry name" value="THREONINE-PHOSPHATE DECARBOXYLASE"/>
    <property type="match status" value="1"/>
</dbReference>
<dbReference type="RefSeq" id="WP_219428281.1">
    <property type="nucleotide sequence ID" value="NZ_JAHXRD010000020.1"/>
</dbReference>
<dbReference type="GO" id="GO:0030170">
    <property type="term" value="F:pyridoxal phosphate binding"/>
    <property type="evidence" value="ECO:0007669"/>
    <property type="project" value="InterPro"/>
</dbReference>
<comment type="cofactor">
    <cofactor evidence="1">
        <name>pyridoxal 5'-phosphate</name>
        <dbReference type="ChEBI" id="CHEBI:597326"/>
    </cofactor>
</comment>
<evidence type="ECO:0000256" key="1">
    <source>
        <dbReference type="ARBA" id="ARBA00001933"/>
    </source>
</evidence>
<dbReference type="EMBL" id="JAHXRF010000021">
    <property type="protein sequence ID" value="MBW4866766.1"/>
    <property type="molecule type" value="Genomic_DNA"/>
</dbReference>
<sequence>MKEHGDDLFRYPNIRLNFSSNIWAHADLSDLEAHLCQYIDIIRHYPEPEPTSLEHLIASKIHVSSDEIMVTNGITSAIHLIAKAYESRRHIVSVPSFSEYPYHEGQGCLRWICNPNNPTGTCVSSTELYPSDDENELFVIDQSYEDYTTATMLRDEDIVKHGRMILLHSMTKKYCIPGLRLGYLTAHRDIIAKLREFRTPWSVNSLAIEAGKYLVTHDINVLPSVDWMRKETEWFRESINQMEGLEAFTTQTNFFLVHLKHLNSSLLKENLAIKEGILIRDASSFEGLDDHYIRIATQLHEENETLLTCLKQYL</sequence>
<accession>A0AAW4NPA7</accession>
<dbReference type="GO" id="GO:0008483">
    <property type="term" value="F:transaminase activity"/>
    <property type="evidence" value="ECO:0007669"/>
    <property type="project" value="UniProtKB-KW"/>
</dbReference>
<dbReference type="InterPro" id="IPR004839">
    <property type="entry name" value="Aminotransferase_I/II_large"/>
</dbReference>
<evidence type="ECO:0000256" key="2">
    <source>
        <dbReference type="ARBA" id="ARBA00022898"/>
    </source>
</evidence>
<dbReference type="CDD" id="cd00609">
    <property type="entry name" value="AAT_like"/>
    <property type="match status" value="1"/>
</dbReference>
<evidence type="ECO:0000313" key="5">
    <source>
        <dbReference type="Proteomes" id="UP001196873"/>
    </source>
</evidence>
<proteinExistence type="predicted"/>
<dbReference type="Proteomes" id="UP001196873">
    <property type="component" value="Unassembled WGS sequence"/>
</dbReference>
<keyword evidence="2" id="KW-0663">Pyridoxal phosphate</keyword>
<organism evidence="4 5">
    <name type="scientific">Segatella salivae</name>
    <dbReference type="NCBI Taxonomy" id="228604"/>
    <lineage>
        <taxon>Bacteria</taxon>
        <taxon>Pseudomonadati</taxon>
        <taxon>Bacteroidota</taxon>
        <taxon>Bacteroidia</taxon>
        <taxon>Bacteroidales</taxon>
        <taxon>Prevotellaceae</taxon>
        <taxon>Segatella</taxon>
    </lineage>
</organism>
<gene>
    <name evidence="4" type="ORF">KZY68_12310</name>
</gene>
<comment type="caution">
    <text evidence="4">The sequence shown here is derived from an EMBL/GenBank/DDBJ whole genome shotgun (WGS) entry which is preliminary data.</text>
</comment>
<evidence type="ECO:0000313" key="4">
    <source>
        <dbReference type="EMBL" id="MBW4866766.1"/>
    </source>
</evidence>
<name>A0AAW4NPA7_9BACT</name>
<keyword evidence="4" id="KW-0032">Aminotransferase</keyword>
<dbReference type="Pfam" id="PF00155">
    <property type="entry name" value="Aminotran_1_2"/>
    <property type="match status" value="1"/>
</dbReference>
<protein>
    <submittedName>
        <fullName evidence="4">Aminotransferase class I/II-fold pyridoxal phosphate-dependent enzyme</fullName>
    </submittedName>
</protein>
<feature type="domain" description="Aminotransferase class I/classII large" evidence="3">
    <location>
        <begin position="111"/>
        <end position="302"/>
    </location>
</feature>
<keyword evidence="4" id="KW-0808">Transferase</keyword>
<evidence type="ECO:0000259" key="3">
    <source>
        <dbReference type="Pfam" id="PF00155"/>
    </source>
</evidence>
<dbReference type="PANTHER" id="PTHR42885">
    <property type="entry name" value="HISTIDINOL-PHOSPHATE AMINOTRANSFERASE-RELATED"/>
    <property type="match status" value="1"/>
</dbReference>
<reference evidence="4" key="1">
    <citation type="submission" date="2021-07" db="EMBL/GenBank/DDBJ databases">
        <title>Genomic diversity and antimicrobial resistance of Prevotella spp. isolated from chronic lung disease airways.</title>
        <authorList>
            <person name="Webb K.A."/>
            <person name="Olagoke O.S."/>
            <person name="Baird T."/>
            <person name="Neill J."/>
            <person name="Pham A."/>
            <person name="Wells T.J."/>
            <person name="Ramsay K.A."/>
            <person name="Bell S.C."/>
            <person name="Sarovich D.S."/>
            <person name="Price E.P."/>
        </authorList>
    </citation>
    <scope>NUCLEOTIDE SEQUENCE</scope>
    <source>
        <strain evidence="4">SCHI0047.S.3</strain>
    </source>
</reference>